<gene>
    <name evidence="13" type="ORF">HJC23_013168</name>
</gene>
<dbReference type="InterPro" id="IPR002048">
    <property type="entry name" value="EF_hand_dom"/>
</dbReference>
<feature type="domain" description="CBS" evidence="12">
    <location>
        <begin position="908"/>
        <end position="965"/>
    </location>
</feature>
<dbReference type="InterPro" id="IPR046342">
    <property type="entry name" value="CBS_dom_sf"/>
</dbReference>
<feature type="compositionally biased region" description="Low complexity" evidence="10">
    <location>
        <begin position="235"/>
        <end position="246"/>
    </location>
</feature>
<dbReference type="Gene3D" id="3.10.580.10">
    <property type="entry name" value="CBS-domain"/>
    <property type="match status" value="1"/>
</dbReference>
<dbReference type="Proteomes" id="UP001516023">
    <property type="component" value="Unassembled WGS sequence"/>
</dbReference>
<keyword evidence="4" id="KW-0479">Metal-binding</keyword>
<evidence type="ECO:0000256" key="6">
    <source>
        <dbReference type="ARBA" id="ARBA00022837"/>
    </source>
</evidence>
<dbReference type="Gene3D" id="1.10.238.10">
    <property type="entry name" value="EF-hand"/>
    <property type="match status" value="1"/>
</dbReference>
<evidence type="ECO:0000313" key="13">
    <source>
        <dbReference type="EMBL" id="KAL3801663.1"/>
    </source>
</evidence>
<dbReference type="PANTHER" id="PTHR47788">
    <property type="entry name" value="POLYA POLYMERASE"/>
    <property type="match status" value="1"/>
</dbReference>
<feature type="domain" description="CBS" evidence="12">
    <location>
        <begin position="819"/>
        <end position="877"/>
    </location>
</feature>
<dbReference type="PROSITE" id="PS50222">
    <property type="entry name" value="EF_HAND_2"/>
    <property type="match status" value="2"/>
</dbReference>
<accession>A0ABD3QMQ7</accession>
<keyword evidence="8" id="KW-0694">RNA-binding</keyword>
<evidence type="ECO:0000256" key="4">
    <source>
        <dbReference type="ARBA" id="ARBA00022723"/>
    </source>
</evidence>
<evidence type="ECO:0000256" key="3">
    <source>
        <dbReference type="ARBA" id="ARBA00022695"/>
    </source>
</evidence>
<dbReference type="InterPro" id="IPR001667">
    <property type="entry name" value="DDH_dom"/>
</dbReference>
<evidence type="ECO:0008006" key="15">
    <source>
        <dbReference type="Google" id="ProtNLM"/>
    </source>
</evidence>
<feature type="compositionally biased region" description="Basic and acidic residues" evidence="10">
    <location>
        <begin position="376"/>
        <end position="393"/>
    </location>
</feature>
<dbReference type="Gene3D" id="3.90.1640.10">
    <property type="entry name" value="inorganic pyrophosphatase (n-terminal core)"/>
    <property type="match status" value="1"/>
</dbReference>
<dbReference type="Pfam" id="PF01368">
    <property type="entry name" value="DHH"/>
    <property type="match status" value="1"/>
</dbReference>
<proteinExistence type="predicted"/>
<evidence type="ECO:0000256" key="1">
    <source>
        <dbReference type="ARBA" id="ARBA00001946"/>
    </source>
</evidence>
<dbReference type="AlphaFoldDB" id="A0ABD3QMQ7"/>
<dbReference type="Gene3D" id="3.10.310.30">
    <property type="match status" value="1"/>
</dbReference>
<dbReference type="GO" id="GO:0000166">
    <property type="term" value="F:nucleotide binding"/>
    <property type="evidence" value="ECO:0007669"/>
    <property type="project" value="UniProtKB-KW"/>
</dbReference>
<keyword evidence="7" id="KW-0460">Magnesium</keyword>
<dbReference type="InterPro" id="IPR000644">
    <property type="entry name" value="CBS_dom"/>
</dbReference>
<dbReference type="SUPFAM" id="SSF64182">
    <property type="entry name" value="DHH phosphoesterases"/>
    <property type="match status" value="1"/>
</dbReference>
<keyword evidence="2" id="KW-0819">tRNA processing</keyword>
<evidence type="ECO:0000256" key="2">
    <source>
        <dbReference type="ARBA" id="ARBA00022694"/>
    </source>
</evidence>
<dbReference type="InterPro" id="IPR011992">
    <property type="entry name" value="EF-hand-dom_pair"/>
</dbReference>
<feature type="region of interest" description="Disordered" evidence="10">
    <location>
        <begin position="376"/>
        <end position="396"/>
    </location>
</feature>
<dbReference type="GO" id="GO:0008033">
    <property type="term" value="P:tRNA processing"/>
    <property type="evidence" value="ECO:0007669"/>
    <property type="project" value="UniProtKB-KW"/>
</dbReference>
<evidence type="ECO:0000259" key="11">
    <source>
        <dbReference type="PROSITE" id="PS50222"/>
    </source>
</evidence>
<dbReference type="PROSITE" id="PS00018">
    <property type="entry name" value="EF_HAND_1"/>
    <property type="match status" value="2"/>
</dbReference>
<dbReference type="GO" id="GO:0016779">
    <property type="term" value="F:nucleotidyltransferase activity"/>
    <property type="evidence" value="ECO:0007669"/>
    <property type="project" value="UniProtKB-KW"/>
</dbReference>
<dbReference type="InterPro" id="IPR038763">
    <property type="entry name" value="DHH_sf"/>
</dbReference>
<evidence type="ECO:0000256" key="7">
    <source>
        <dbReference type="ARBA" id="ARBA00022842"/>
    </source>
</evidence>
<dbReference type="PANTHER" id="PTHR47788:SF1">
    <property type="entry name" value="A-ADDING TRNA NUCLEOTIDYLTRANSFERASE"/>
    <property type="match status" value="1"/>
</dbReference>
<organism evidence="13 14">
    <name type="scientific">Cyclotella cryptica</name>
    <dbReference type="NCBI Taxonomy" id="29204"/>
    <lineage>
        <taxon>Eukaryota</taxon>
        <taxon>Sar</taxon>
        <taxon>Stramenopiles</taxon>
        <taxon>Ochrophyta</taxon>
        <taxon>Bacillariophyta</taxon>
        <taxon>Coscinodiscophyceae</taxon>
        <taxon>Thalassiosirophycidae</taxon>
        <taxon>Stephanodiscales</taxon>
        <taxon>Stephanodiscaceae</taxon>
        <taxon>Cyclotella</taxon>
    </lineage>
</organism>
<feature type="region of interest" description="Disordered" evidence="10">
    <location>
        <begin position="228"/>
        <end position="259"/>
    </location>
</feature>
<dbReference type="Pfam" id="PF13499">
    <property type="entry name" value="EF-hand_7"/>
    <property type="match status" value="1"/>
</dbReference>
<keyword evidence="14" id="KW-1185">Reference proteome</keyword>
<dbReference type="SMART" id="SM00116">
    <property type="entry name" value="CBS"/>
    <property type="match status" value="2"/>
</dbReference>
<name>A0ABD3QMQ7_9STRA</name>
<dbReference type="SMART" id="SM00054">
    <property type="entry name" value="EFh"/>
    <property type="match status" value="2"/>
</dbReference>
<dbReference type="InterPro" id="IPR052390">
    <property type="entry name" value="tRNA_nt/polyA_polymerase"/>
</dbReference>
<sequence length="997" mass="109150">MQMPPSPSFVARRQKYTSKMMTSERVNFRGSKWLILFIVGFAHTVDARARSDGCHLFSRAKRSRARCPTTACGFIIYRSLLPSPTAAVLSKSSSLKTNTFTLSPLPAVSRSSLSKLHASVSSSTNDDTASNAKIKRRRGKGRKLGPGQELIHGVADPNIASTANSEKLGSTTTAEFSTNQDYDCFDKLFLTLTAPSQQNDGHQDNDNGKSVKLVDFIEQNVGIQTKQPEVERFRSSSSRVKTTSTSPYEQRKVSTNASGSSTIMSNAASMIMEEQPPPSVNEKKGAPYNVVCTHITADFDTLASAIGLAKLWSLGIYDEEYEMKEKEDSIVYGPLPTYVVLPRGAHPDVSRFLSLHKHLFPIRSLKSLPGFSDAEFKKSNNDDGDNTKPHEGLQRVGLVDAQRRDRLGPAELLLSKAKLGVTIVDHHVDVESDIHEANNYVVENVGSVSTMIAERLKKSGVKLTEAEATVLALGIHSDTGSLVYDSTTAKDASMLGWCMESGASQPAIAEHAKPTLSDEQQRVLTQSLVNLNTTTVHGVTISTVLLSADGFISGLAAVTKDALDLSSSDVFLLAVCYEATRGARGGGGGGGRSKTKDSINSELVGLSKEASDRLQKAKRSTVKALSTTNTEDVKRNPNIMSQMINSDSWKGGDLAFQRQRLASNFALHDADGSGFLERKEIHQALRESGYLMSTDNFDAMLDSIDTNGDGKISFDEFVKFYAEMEERSKMNGINSELEEKSAKTPQTMTIIGRVKAGVNVRNVNLNKLFQQFNGGGHPKAASATAKLADESEASGVLQRLVDELIETGLTKQLTVGDFMQSPVLSAKPTMTEKQVEDVFIRYDVRALPVVNDNNEVIGLVSYKEVSAAKLRLLNKQEKRLRQFEKAAESGKTLPDNGRPLESALKGWMKQHVQLVEASTTMAEVEQILLENDVGCIPVVADGTKQLIGMVTRTDLLRQHRYYQSLHYHNKGFSDSIAARKPIIELRKKLKKFDIEHE</sequence>
<evidence type="ECO:0000313" key="14">
    <source>
        <dbReference type="Proteomes" id="UP001516023"/>
    </source>
</evidence>
<dbReference type="CDD" id="cd00051">
    <property type="entry name" value="EFh"/>
    <property type="match status" value="1"/>
</dbReference>
<feature type="compositionally biased region" description="Basic residues" evidence="10">
    <location>
        <begin position="133"/>
        <end position="143"/>
    </location>
</feature>
<dbReference type="GO" id="GO:0046872">
    <property type="term" value="F:metal ion binding"/>
    <property type="evidence" value="ECO:0007669"/>
    <property type="project" value="UniProtKB-KW"/>
</dbReference>
<dbReference type="EMBL" id="JABMIG020000025">
    <property type="protein sequence ID" value="KAL3801663.1"/>
    <property type="molecule type" value="Genomic_DNA"/>
</dbReference>
<dbReference type="GO" id="GO:0003723">
    <property type="term" value="F:RNA binding"/>
    <property type="evidence" value="ECO:0007669"/>
    <property type="project" value="UniProtKB-KW"/>
</dbReference>
<keyword evidence="3" id="KW-0548">Nucleotidyltransferase</keyword>
<dbReference type="PROSITE" id="PS51371">
    <property type="entry name" value="CBS"/>
    <property type="match status" value="2"/>
</dbReference>
<dbReference type="InterPro" id="IPR018247">
    <property type="entry name" value="EF_Hand_1_Ca_BS"/>
</dbReference>
<evidence type="ECO:0000256" key="10">
    <source>
        <dbReference type="SAM" id="MobiDB-lite"/>
    </source>
</evidence>
<evidence type="ECO:0000256" key="5">
    <source>
        <dbReference type="ARBA" id="ARBA00022741"/>
    </source>
</evidence>
<evidence type="ECO:0000256" key="8">
    <source>
        <dbReference type="ARBA" id="ARBA00022884"/>
    </source>
</evidence>
<comment type="cofactor">
    <cofactor evidence="1">
        <name>Mg(2+)</name>
        <dbReference type="ChEBI" id="CHEBI:18420"/>
    </cofactor>
</comment>
<keyword evidence="5" id="KW-0547">Nucleotide-binding</keyword>
<protein>
    <recommendedName>
        <fullName evidence="15">Calmodulin</fullName>
    </recommendedName>
</protein>
<feature type="domain" description="EF-hand" evidence="11">
    <location>
        <begin position="656"/>
        <end position="691"/>
    </location>
</feature>
<evidence type="ECO:0000256" key="9">
    <source>
        <dbReference type="PROSITE-ProRule" id="PRU00703"/>
    </source>
</evidence>
<keyword evidence="9" id="KW-0129">CBS domain</keyword>
<keyword evidence="6" id="KW-0106">Calcium</keyword>
<reference evidence="13 14" key="1">
    <citation type="journal article" date="2020" name="G3 (Bethesda)">
        <title>Improved Reference Genome for Cyclotella cryptica CCMP332, a Model for Cell Wall Morphogenesis, Salinity Adaptation, and Lipid Production in Diatoms (Bacillariophyta).</title>
        <authorList>
            <person name="Roberts W.R."/>
            <person name="Downey K.M."/>
            <person name="Ruck E.C."/>
            <person name="Traller J.C."/>
            <person name="Alverson A.J."/>
        </authorList>
    </citation>
    <scope>NUCLEOTIDE SEQUENCE [LARGE SCALE GENOMIC DNA]</scope>
    <source>
        <strain evidence="13 14">CCMP332</strain>
    </source>
</reference>
<keyword evidence="3" id="KW-0808">Transferase</keyword>
<dbReference type="SUPFAM" id="SSF54631">
    <property type="entry name" value="CBS-domain pair"/>
    <property type="match status" value="1"/>
</dbReference>
<evidence type="ECO:0000259" key="12">
    <source>
        <dbReference type="PROSITE" id="PS51371"/>
    </source>
</evidence>
<comment type="caution">
    <text evidence="13">The sequence shown here is derived from an EMBL/GenBank/DDBJ whole genome shotgun (WGS) entry which is preliminary data.</text>
</comment>
<feature type="region of interest" description="Disordered" evidence="10">
    <location>
        <begin position="119"/>
        <end position="150"/>
    </location>
</feature>
<feature type="domain" description="EF-hand" evidence="11">
    <location>
        <begin position="692"/>
        <end position="727"/>
    </location>
</feature>
<dbReference type="Pfam" id="PF00571">
    <property type="entry name" value="CBS"/>
    <property type="match status" value="2"/>
</dbReference>
<dbReference type="SUPFAM" id="SSF47473">
    <property type="entry name" value="EF-hand"/>
    <property type="match status" value="1"/>
</dbReference>